<dbReference type="GeneID" id="70080910"/>
<reference evidence="1 2" key="1">
    <citation type="submission" date="2018-09" db="EMBL/GenBank/DDBJ databases">
        <authorList>
            <person name="Amanuel B.M."/>
            <person name="Anspach C.J."/>
            <person name="Chiquito R.J."/>
            <person name="Gales J.M."/>
            <person name="Hall T."/>
            <person name="Hotaki K."/>
            <person name="Lozano B."/>
            <person name="Mugisha B."/>
            <person name="Fogarty M.P."/>
            <person name="Leadon S.A."/>
            <person name="Molloy S.D."/>
            <person name="Garlena R.A."/>
            <person name="Russell D.A."/>
            <person name="Pope W.H."/>
            <person name="Jacobs-Sera D."/>
            <person name="Hatfull G.F."/>
        </authorList>
    </citation>
    <scope>NUCLEOTIDE SEQUENCE [LARGE SCALE GENOMIC DNA]</scope>
</reference>
<accession>A0A3G3M9T3</accession>
<keyword evidence="2" id="KW-1185">Reference proteome</keyword>
<name>A0A3G3M9T3_9CAUD</name>
<dbReference type="KEGG" id="vg:70080910"/>
<dbReference type="RefSeq" id="YP_010246366.1">
    <property type="nucleotide sequence ID" value="NC_060134.1"/>
</dbReference>
<evidence type="ECO:0000313" key="1">
    <source>
        <dbReference type="EMBL" id="AYR03262.1"/>
    </source>
</evidence>
<dbReference type="Proteomes" id="UP000280547">
    <property type="component" value="Segment"/>
</dbReference>
<gene>
    <name evidence="1" type="primary">127</name>
    <name evidence="1" type="ORF">SEA_OCTOBIEN14_127</name>
</gene>
<organism evidence="1 2">
    <name type="scientific">Gordonia phage Octobien14</name>
    <dbReference type="NCBI Taxonomy" id="2483673"/>
    <lineage>
        <taxon>Viruses</taxon>
        <taxon>Duplodnaviria</taxon>
        <taxon>Heunggongvirae</taxon>
        <taxon>Uroviricota</taxon>
        <taxon>Caudoviricetes</taxon>
        <taxon>Deeyouvirinae</taxon>
        <taxon>Octobienvirus</taxon>
        <taxon>Octobienvirus octobien14</taxon>
    </lineage>
</organism>
<dbReference type="EMBL" id="MH976515">
    <property type="protein sequence ID" value="AYR03262.1"/>
    <property type="molecule type" value="Genomic_DNA"/>
</dbReference>
<proteinExistence type="predicted"/>
<sequence length="71" mass="8225">MNYKDHAVSLKDKGLVAFLSIWTNEGVGTLAALEDFQNGDYGDWQWEWMKDQLKKELDKRRSASYTQAVAR</sequence>
<protein>
    <submittedName>
        <fullName evidence="1">Uncharacterized protein</fullName>
    </submittedName>
</protein>
<evidence type="ECO:0000313" key="2">
    <source>
        <dbReference type="Proteomes" id="UP000280547"/>
    </source>
</evidence>